<evidence type="ECO:0000259" key="7">
    <source>
        <dbReference type="PROSITE" id="PS50056"/>
    </source>
</evidence>
<keyword evidence="9" id="KW-1185">Reference proteome</keyword>
<evidence type="ECO:0000256" key="3">
    <source>
        <dbReference type="ARBA" id="ARBA00022801"/>
    </source>
</evidence>
<protein>
    <recommendedName>
        <fullName evidence="2">protein-tyrosine-phosphatase</fullName>
        <ecNumber evidence="2">3.1.3.48</ecNumber>
    </recommendedName>
</protein>
<reference evidence="8" key="1">
    <citation type="submission" date="2025-05" db="UniProtKB">
        <authorList>
            <consortium name="EnsemblMetazoa"/>
        </authorList>
    </citation>
    <scope>IDENTIFICATION</scope>
</reference>
<proteinExistence type="inferred from homology"/>
<dbReference type="PROSITE" id="PS00383">
    <property type="entry name" value="TYR_PHOSPHATASE_1"/>
    <property type="match status" value="1"/>
</dbReference>
<sequence length="477" mass="55357">MTNNTDSTLLNASEFIKDRLYFTCVECTVDLKPTPTHHYFTLNNSIYYDSFYEDFGPLNLAKIYRFCTKLKKKLTNTGLKNKKIIHYVYDCTKDAKQNRVNSALLMGAYSIIYLSYTPEQAFETLMKNSSKEFIKFRDASFGEPYTITLLDCLKGIKKALDYGFFNFDDFDHFKYEFYEQVEHGDFNWIVPDKFIAFCGPQEVPLSWGDHKPKRYFDYFKNHNVSTVIRLNKKTYDSKIFKKAGFDHKDLYFEDGGTPSESILQKFISICEDAKGAIAVHCKAGLGRTGLMIACYIMKHYKFTAEEAIAWIRICRPGSIIGPQQSWLQEKQKQMWEAGESYRKDNGIEAPIKHKMGIYSLTTGNDPYPVSYEKLLENLADTGDNGRDPDEAFTGSFFTMNQGDQLNRIKLKRRKRVADIQRCKHKLRNRPRKATFSSFYEGLTNNRNIPKKRVSSGEQGIKRKAKVLRRSLSDRNDQ</sequence>
<dbReference type="InterPro" id="IPR000387">
    <property type="entry name" value="Tyr_Pase_dom"/>
</dbReference>
<dbReference type="PROSITE" id="PS50056">
    <property type="entry name" value="TYR_PHOSPHATASE_2"/>
    <property type="match status" value="1"/>
</dbReference>
<evidence type="ECO:0000256" key="2">
    <source>
        <dbReference type="ARBA" id="ARBA00013064"/>
    </source>
</evidence>
<dbReference type="Proteomes" id="UP001652700">
    <property type="component" value="Unplaced"/>
</dbReference>
<name>A0ABM5L3Z5_DIAVI</name>
<comment type="similarity">
    <text evidence="1">Belongs to the protein-tyrosine phosphatase family. Non-receptor class CDC14 subfamily.</text>
</comment>
<dbReference type="GeneID" id="126891868"/>
<dbReference type="CDD" id="cd17657">
    <property type="entry name" value="CDC14_N"/>
    <property type="match status" value="1"/>
</dbReference>
<dbReference type="InterPro" id="IPR016130">
    <property type="entry name" value="Tyr_Pase_AS"/>
</dbReference>
<feature type="domain" description="Tyrosine specific protein phosphatases" evidence="7">
    <location>
        <begin position="264"/>
        <end position="326"/>
    </location>
</feature>
<evidence type="ECO:0000256" key="4">
    <source>
        <dbReference type="ARBA" id="ARBA00022912"/>
    </source>
</evidence>
<evidence type="ECO:0000256" key="1">
    <source>
        <dbReference type="ARBA" id="ARBA00007315"/>
    </source>
</evidence>
<keyword evidence="3" id="KW-0378">Hydrolase</keyword>
<evidence type="ECO:0000259" key="6">
    <source>
        <dbReference type="PROSITE" id="PS50054"/>
    </source>
</evidence>
<dbReference type="SUPFAM" id="SSF52799">
    <property type="entry name" value="(Phosphotyrosine protein) phosphatases II"/>
    <property type="match status" value="2"/>
</dbReference>
<feature type="domain" description="Tyrosine-protein phosphatase" evidence="6">
    <location>
        <begin position="185"/>
        <end position="340"/>
    </location>
</feature>
<evidence type="ECO:0000313" key="9">
    <source>
        <dbReference type="Proteomes" id="UP001652700"/>
    </source>
</evidence>
<dbReference type="InterPro" id="IPR029021">
    <property type="entry name" value="Prot-tyrosine_phosphatase-like"/>
</dbReference>
<dbReference type="InterPro" id="IPR029260">
    <property type="entry name" value="DSPn"/>
</dbReference>
<dbReference type="EC" id="3.1.3.48" evidence="2"/>
<dbReference type="SMART" id="SM00195">
    <property type="entry name" value="DSPc"/>
    <property type="match status" value="1"/>
</dbReference>
<dbReference type="PROSITE" id="PS50054">
    <property type="entry name" value="TYR_PHOSPHATASE_DUAL"/>
    <property type="match status" value="1"/>
</dbReference>
<evidence type="ECO:0000256" key="5">
    <source>
        <dbReference type="SAM" id="MobiDB-lite"/>
    </source>
</evidence>
<dbReference type="Pfam" id="PF14671">
    <property type="entry name" value="DSPn"/>
    <property type="match status" value="1"/>
</dbReference>
<dbReference type="InterPro" id="IPR050561">
    <property type="entry name" value="PTP"/>
</dbReference>
<organism evidence="8 9">
    <name type="scientific">Diabrotica virgifera virgifera</name>
    <name type="common">western corn rootworm</name>
    <dbReference type="NCBI Taxonomy" id="50390"/>
    <lineage>
        <taxon>Eukaryota</taxon>
        <taxon>Metazoa</taxon>
        <taxon>Ecdysozoa</taxon>
        <taxon>Arthropoda</taxon>
        <taxon>Hexapoda</taxon>
        <taxon>Insecta</taxon>
        <taxon>Pterygota</taxon>
        <taxon>Neoptera</taxon>
        <taxon>Endopterygota</taxon>
        <taxon>Coleoptera</taxon>
        <taxon>Polyphaga</taxon>
        <taxon>Cucujiformia</taxon>
        <taxon>Chrysomeloidea</taxon>
        <taxon>Chrysomelidae</taxon>
        <taxon>Galerucinae</taxon>
        <taxon>Diabroticina</taxon>
        <taxon>Diabroticites</taxon>
        <taxon>Diabrotica</taxon>
    </lineage>
</organism>
<dbReference type="RefSeq" id="XP_050517153.1">
    <property type="nucleotide sequence ID" value="XM_050661196.1"/>
</dbReference>
<accession>A0ABM5L3Z5</accession>
<evidence type="ECO:0000313" key="8">
    <source>
        <dbReference type="EnsemblMetazoa" id="XP_050517153.1"/>
    </source>
</evidence>
<dbReference type="InterPro" id="IPR044506">
    <property type="entry name" value="CDC14_C"/>
</dbReference>
<dbReference type="CDD" id="cd14499">
    <property type="entry name" value="CDC14_C"/>
    <property type="match status" value="1"/>
</dbReference>
<dbReference type="EnsemblMetazoa" id="XM_050661196.1">
    <property type="protein sequence ID" value="XP_050517153.1"/>
    <property type="gene ID" value="LOC126891868"/>
</dbReference>
<dbReference type="Pfam" id="PF22785">
    <property type="entry name" value="Tc-R-P"/>
    <property type="match status" value="1"/>
</dbReference>
<keyword evidence="4" id="KW-0904">Protein phosphatase</keyword>
<dbReference type="Gene3D" id="3.90.190.10">
    <property type="entry name" value="Protein tyrosine phosphatase superfamily"/>
    <property type="match status" value="2"/>
</dbReference>
<dbReference type="InterPro" id="IPR020422">
    <property type="entry name" value="TYR_PHOSPHATASE_DUAL_dom"/>
</dbReference>
<feature type="region of interest" description="Disordered" evidence="5">
    <location>
        <begin position="446"/>
        <end position="477"/>
    </location>
</feature>
<dbReference type="PANTHER" id="PTHR23339">
    <property type="entry name" value="TYROSINE SPECIFIC PROTEIN PHOSPHATASE AND DUAL SPECIFICITY PROTEIN PHOSPHATASE"/>
    <property type="match status" value="1"/>
</dbReference>